<keyword evidence="3" id="KW-1185">Reference proteome</keyword>
<feature type="region of interest" description="Disordered" evidence="1">
    <location>
        <begin position="1"/>
        <end position="31"/>
    </location>
</feature>
<sequence length="261" mass="28249">MSSTQSSQHDEWEYQSQALTPVATPTGKTKKVLNRPATRSIVRWTPELLALVFAELRTIAIRQGIDLKPALEEAAKAVSATTTADAVCQQLVKFRAKFQAQQDAEASFPAANLTAANSPPATPPRIQAHTRKASASPQRKAQKIKVVLGDDDDDEPFTPTTTAGISFKRPLIEVLESTSTPSDDERPSKKAKSTPPPPPIAIMEAKIVKKISGLKSPMPQGTFLDDPFVAGGLGITMGSLSPSTWDFGSLEFQDFENLIYF</sequence>
<evidence type="ECO:0000313" key="3">
    <source>
        <dbReference type="Proteomes" id="UP000800235"/>
    </source>
</evidence>
<name>A0A9P4NRM0_9PEZI</name>
<feature type="region of interest" description="Disordered" evidence="1">
    <location>
        <begin position="113"/>
        <end position="141"/>
    </location>
</feature>
<evidence type="ECO:0000313" key="2">
    <source>
        <dbReference type="EMBL" id="KAF2430426.1"/>
    </source>
</evidence>
<feature type="region of interest" description="Disordered" evidence="1">
    <location>
        <begin position="177"/>
        <end position="200"/>
    </location>
</feature>
<accession>A0A9P4NRM0</accession>
<dbReference type="EMBL" id="MU007039">
    <property type="protein sequence ID" value="KAF2430426.1"/>
    <property type="molecule type" value="Genomic_DNA"/>
</dbReference>
<protein>
    <submittedName>
        <fullName evidence="2">Uncharacterized protein</fullName>
    </submittedName>
</protein>
<dbReference type="AlphaFoldDB" id="A0A9P4NRM0"/>
<evidence type="ECO:0000256" key="1">
    <source>
        <dbReference type="SAM" id="MobiDB-lite"/>
    </source>
</evidence>
<proteinExistence type="predicted"/>
<dbReference type="OrthoDB" id="3903267at2759"/>
<organism evidence="2 3">
    <name type="scientific">Tothia fuscella</name>
    <dbReference type="NCBI Taxonomy" id="1048955"/>
    <lineage>
        <taxon>Eukaryota</taxon>
        <taxon>Fungi</taxon>
        <taxon>Dikarya</taxon>
        <taxon>Ascomycota</taxon>
        <taxon>Pezizomycotina</taxon>
        <taxon>Dothideomycetes</taxon>
        <taxon>Pleosporomycetidae</taxon>
        <taxon>Venturiales</taxon>
        <taxon>Cylindrosympodiaceae</taxon>
        <taxon>Tothia</taxon>
    </lineage>
</organism>
<comment type="caution">
    <text evidence="2">The sequence shown here is derived from an EMBL/GenBank/DDBJ whole genome shotgun (WGS) entry which is preliminary data.</text>
</comment>
<dbReference type="Proteomes" id="UP000800235">
    <property type="component" value="Unassembled WGS sequence"/>
</dbReference>
<reference evidence="2" key="1">
    <citation type="journal article" date="2020" name="Stud. Mycol.">
        <title>101 Dothideomycetes genomes: a test case for predicting lifestyles and emergence of pathogens.</title>
        <authorList>
            <person name="Haridas S."/>
            <person name="Albert R."/>
            <person name="Binder M."/>
            <person name="Bloem J."/>
            <person name="Labutti K."/>
            <person name="Salamov A."/>
            <person name="Andreopoulos B."/>
            <person name="Baker S."/>
            <person name="Barry K."/>
            <person name="Bills G."/>
            <person name="Bluhm B."/>
            <person name="Cannon C."/>
            <person name="Castanera R."/>
            <person name="Culley D."/>
            <person name="Daum C."/>
            <person name="Ezra D."/>
            <person name="Gonzalez J."/>
            <person name="Henrissat B."/>
            <person name="Kuo A."/>
            <person name="Liang C."/>
            <person name="Lipzen A."/>
            <person name="Lutzoni F."/>
            <person name="Magnuson J."/>
            <person name="Mondo S."/>
            <person name="Nolan M."/>
            <person name="Ohm R."/>
            <person name="Pangilinan J."/>
            <person name="Park H.-J."/>
            <person name="Ramirez L."/>
            <person name="Alfaro M."/>
            <person name="Sun H."/>
            <person name="Tritt A."/>
            <person name="Yoshinaga Y."/>
            <person name="Zwiers L.-H."/>
            <person name="Turgeon B."/>
            <person name="Goodwin S."/>
            <person name="Spatafora J."/>
            <person name="Crous P."/>
            <person name="Grigoriev I."/>
        </authorList>
    </citation>
    <scope>NUCLEOTIDE SEQUENCE</scope>
    <source>
        <strain evidence="2">CBS 130266</strain>
    </source>
</reference>
<gene>
    <name evidence="2" type="ORF">EJ08DRAFT_660891</name>
</gene>